<feature type="transmembrane region" description="Helical" evidence="6">
    <location>
        <begin position="152"/>
        <end position="170"/>
    </location>
</feature>
<dbReference type="PATRIC" id="fig|1618367.3.peg.318"/>
<dbReference type="AlphaFoldDB" id="A0A0G1W0G0"/>
<evidence type="ECO:0000313" key="10">
    <source>
        <dbReference type="Proteomes" id="UP000034265"/>
    </source>
</evidence>
<evidence type="ECO:0000259" key="7">
    <source>
        <dbReference type="Pfam" id="PF17202"/>
    </source>
</evidence>
<keyword evidence="2" id="KW-1003">Cell membrane</keyword>
<sequence length="528" mass="57296">MWSAFFWENAHFAANFLAALVFFAMFWLYFDAWLERKVWDEVPKLLGILLLSISFVIHATQMETGVITTSFLSSGWQETAFLVTRIAGYVLLIIGVILDPLQPAPLTKGLAGAGFVSSIKYHVLWVAALPILCAGVAWLYLRRATVGLERHLKVVTISFFVLSLSELSSLSSLFVKSTNVGVYQLVAPFGWLWIAQHGVMLLGVGILGRWVWQYLTKRLQPQLFMIFTSTILGIFLLTTTVFTGLLLKNVQDETLARLETDVKVLNYGLESKKQGVLSDAAVLVQQAGFGQMVSDGDKVGLALAAQKFLLGKSLSFLVVTDSDGRVLARGEDRERIGDSLSDDALVRRALNGQEVASVAVKDGVLVPEVSVRAVVPIKQDKEVIGVVLAGTVIDNAFVDGIKAATGLEAAVYGDDVLAATTQVSADGKSRWVGTKNQESGVRSQVLEKGENYSGSQNVLNTPYFVSYMPLKDMDGATVGMLFVGRPQVTVLAAAAKSIELTFLTTAILIVVAVGPAYVISRFMANQLS</sequence>
<name>A0A0G1W0G0_9BACT</name>
<evidence type="ECO:0000256" key="4">
    <source>
        <dbReference type="ARBA" id="ARBA00022989"/>
    </source>
</evidence>
<dbReference type="Proteomes" id="UP000034265">
    <property type="component" value="Unassembled WGS sequence"/>
</dbReference>
<feature type="domain" description="Single cache" evidence="8">
    <location>
        <begin position="314"/>
        <end position="391"/>
    </location>
</feature>
<feature type="transmembrane region" description="Helical" evidence="6">
    <location>
        <begin position="12"/>
        <end position="30"/>
    </location>
</feature>
<evidence type="ECO:0000313" key="9">
    <source>
        <dbReference type="EMBL" id="KKU83868.1"/>
    </source>
</evidence>
<dbReference type="InterPro" id="IPR033463">
    <property type="entry name" value="sCache_3"/>
</dbReference>
<dbReference type="GO" id="GO:0005886">
    <property type="term" value="C:plasma membrane"/>
    <property type="evidence" value="ECO:0007669"/>
    <property type="project" value="UniProtKB-SubCell"/>
</dbReference>
<dbReference type="Pfam" id="PF17203">
    <property type="entry name" value="sCache_3_2"/>
    <property type="match status" value="1"/>
</dbReference>
<gene>
    <name evidence="9" type="ORF">UY11_C0012G0003</name>
</gene>
<dbReference type="Pfam" id="PF17202">
    <property type="entry name" value="sCache_3_3"/>
    <property type="match status" value="1"/>
</dbReference>
<keyword evidence="4 6" id="KW-1133">Transmembrane helix</keyword>
<feature type="transmembrane region" description="Helical" evidence="6">
    <location>
        <begin position="121"/>
        <end position="140"/>
    </location>
</feature>
<evidence type="ECO:0000259" key="8">
    <source>
        <dbReference type="Pfam" id="PF17203"/>
    </source>
</evidence>
<feature type="transmembrane region" description="Helical" evidence="6">
    <location>
        <begin position="500"/>
        <end position="519"/>
    </location>
</feature>
<feature type="transmembrane region" description="Helical" evidence="6">
    <location>
        <begin position="42"/>
        <end position="59"/>
    </location>
</feature>
<evidence type="ECO:0000256" key="3">
    <source>
        <dbReference type="ARBA" id="ARBA00022692"/>
    </source>
</evidence>
<keyword evidence="3 6" id="KW-0812">Transmembrane</keyword>
<evidence type="ECO:0000256" key="1">
    <source>
        <dbReference type="ARBA" id="ARBA00004651"/>
    </source>
</evidence>
<evidence type="ECO:0000256" key="2">
    <source>
        <dbReference type="ARBA" id="ARBA00022475"/>
    </source>
</evidence>
<feature type="transmembrane region" description="Helical" evidence="6">
    <location>
        <begin position="80"/>
        <end position="101"/>
    </location>
</feature>
<dbReference type="InterPro" id="IPR029151">
    <property type="entry name" value="Sensor-like_sf"/>
</dbReference>
<organism evidence="9 10">
    <name type="scientific">Candidatus Amesbacteria bacterium GW2011_GWC2_47_8</name>
    <dbReference type="NCBI Taxonomy" id="1618367"/>
    <lineage>
        <taxon>Bacteria</taxon>
        <taxon>Candidatus Amesiibacteriota</taxon>
    </lineage>
</organism>
<reference evidence="9 10" key="1">
    <citation type="journal article" date="2015" name="Nature">
        <title>rRNA introns, odd ribosomes, and small enigmatic genomes across a large radiation of phyla.</title>
        <authorList>
            <person name="Brown C.T."/>
            <person name="Hug L.A."/>
            <person name="Thomas B.C."/>
            <person name="Sharon I."/>
            <person name="Castelle C.J."/>
            <person name="Singh A."/>
            <person name="Wilkins M.J."/>
            <person name="Williams K.H."/>
            <person name="Banfield J.F."/>
        </authorList>
    </citation>
    <scope>NUCLEOTIDE SEQUENCE [LARGE SCALE GENOMIC DNA]</scope>
</reference>
<feature type="transmembrane region" description="Helical" evidence="6">
    <location>
        <begin position="224"/>
        <end position="247"/>
    </location>
</feature>
<feature type="domain" description="Single cache" evidence="7">
    <location>
        <begin position="394"/>
        <end position="493"/>
    </location>
</feature>
<dbReference type="Gene3D" id="3.30.450.20">
    <property type="entry name" value="PAS domain"/>
    <property type="match status" value="1"/>
</dbReference>
<dbReference type="SUPFAM" id="SSF103190">
    <property type="entry name" value="Sensory domain-like"/>
    <property type="match status" value="2"/>
</dbReference>
<keyword evidence="5 6" id="KW-0472">Membrane</keyword>
<dbReference type="EMBL" id="LCOT01000012">
    <property type="protein sequence ID" value="KKU83868.1"/>
    <property type="molecule type" value="Genomic_DNA"/>
</dbReference>
<comment type="caution">
    <text evidence="9">The sequence shown here is derived from an EMBL/GenBank/DDBJ whole genome shotgun (WGS) entry which is preliminary data.</text>
</comment>
<evidence type="ECO:0000256" key="5">
    <source>
        <dbReference type="ARBA" id="ARBA00023136"/>
    </source>
</evidence>
<protein>
    <submittedName>
        <fullName evidence="9">Methyl-accepting chemotaxis sensory transducer</fullName>
    </submittedName>
</protein>
<proteinExistence type="predicted"/>
<accession>A0A0G1W0G0</accession>
<comment type="subcellular location">
    <subcellularLocation>
        <location evidence="1">Cell membrane</location>
        <topology evidence="1">Multi-pass membrane protein</topology>
    </subcellularLocation>
</comment>
<feature type="transmembrane region" description="Helical" evidence="6">
    <location>
        <begin position="190"/>
        <end position="212"/>
    </location>
</feature>
<evidence type="ECO:0000256" key="6">
    <source>
        <dbReference type="SAM" id="Phobius"/>
    </source>
</evidence>